<name>A0ABU0DWD8_9BACI</name>
<keyword evidence="1 5" id="KW-0328">Glycosyltransferase</keyword>
<organism evidence="6 7">
    <name type="scientific">Alkalibacillus filiformis</name>
    <dbReference type="NCBI Taxonomy" id="200990"/>
    <lineage>
        <taxon>Bacteria</taxon>
        <taxon>Bacillati</taxon>
        <taxon>Bacillota</taxon>
        <taxon>Bacilli</taxon>
        <taxon>Bacillales</taxon>
        <taxon>Bacillaceae</taxon>
        <taxon>Alkalibacillus</taxon>
    </lineage>
</organism>
<dbReference type="Pfam" id="PF03808">
    <property type="entry name" value="Glyco_tran_WecG"/>
    <property type="match status" value="1"/>
</dbReference>
<dbReference type="RefSeq" id="WP_307069631.1">
    <property type="nucleotide sequence ID" value="NZ_JAUSUP010000013.1"/>
</dbReference>
<comment type="pathway">
    <text evidence="5">Cell wall biogenesis; teichoic acid biosynthesis.</text>
</comment>
<protein>
    <recommendedName>
        <fullName evidence="5">N-acetylglucosaminyldiphosphoundecaprenol N-acetyl-beta-D-mannosaminyltransferase</fullName>
        <ecNumber evidence="5">2.4.1.187</ecNumber>
    </recommendedName>
    <alternativeName>
        <fullName evidence="5">N-acetylmannosaminyltransferase</fullName>
    </alternativeName>
    <alternativeName>
        <fullName evidence="5">UDP-N-acetylmannosamine transferase</fullName>
    </alternativeName>
    <alternativeName>
        <fullName evidence="5">UDP-N-acetylmannosamine:N-acetylglucosaminyl pyrophosphorylundecaprenol N-acetylmannosaminyltransferase</fullName>
    </alternativeName>
</protein>
<dbReference type="InterPro" id="IPR004629">
    <property type="entry name" value="WecG_TagA_CpsF"/>
</dbReference>
<evidence type="ECO:0000256" key="3">
    <source>
        <dbReference type="ARBA" id="ARBA00022944"/>
    </source>
</evidence>
<evidence type="ECO:0000256" key="5">
    <source>
        <dbReference type="HAMAP-Rule" id="MF_02070"/>
    </source>
</evidence>
<dbReference type="HAMAP" id="MF_02070">
    <property type="entry name" value="TagA_TarA"/>
    <property type="match status" value="1"/>
</dbReference>
<evidence type="ECO:0000313" key="6">
    <source>
        <dbReference type="EMBL" id="MDQ0352776.1"/>
    </source>
</evidence>
<keyword evidence="4 5" id="KW-0961">Cell wall biogenesis/degradation</keyword>
<dbReference type="NCBIfam" id="TIGR00696">
    <property type="entry name" value="wecG_tagA_cpsF"/>
    <property type="match status" value="1"/>
</dbReference>
<comment type="similarity">
    <text evidence="5">Belongs to the glycosyltransferase 26 family. TagA/TarA subfamily.</text>
</comment>
<dbReference type="GO" id="GO:0047244">
    <property type="term" value="F:N-acetylglucosaminyldiphosphoundecaprenol N-acetyl-beta-D-mannosaminyltransferase activity"/>
    <property type="evidence" value="ECO:0007669"/>
    <property type="project" value="UniProtKB-EC"/>
</dbReference>
<reference evidence="6 7" key="1">
    <citation type="submission" date="2023-07" db="EMBL/GenBank/DDBJ databases">
        <title>Genomic Encyclopedia of Type Strains, Phase IV (KMG-IV): sequencing the most valuable type-strain genomes for metagenomic binning, comparative biology and taxonomic classification.</title>
        <authorList>
            <person name="Goeker M."/>
        </authorList>
    </citation>
    <scope>NUCLEOTIDE SEQUENCE [LARGE SCALE GENOMIC DNA]</scope>
    <source>
        <strain evidence="6 7">DSM 15448</strain>
    </source>
</reference>
<evidence type="ECO:0000256" key="4">
    <source>
        <dbReference type="ARBA" id="ARBA00023316"/>
    </source>
</evidence>
<dbReference type="EC" id="2.4.1.187" evidence="5"/>
<dbReference type="CDD" id="cd06533">
    <property type="entry name" value="Glyco_transf_WecG_TagA"/>
    <property type="match status" value="1"/>
</dbReference>
<gene>
    <name evidence="6" type="ORF">J2R98_002627</name>
</gene>
<evidence type="ECO:0000313" key="7">
    <source>
        <dbReference type="Proteomes" id="UP001236723"/>
    </source>
</evidence>
<comment type="caution">
    <text evidence="6">The sequence shown here is derived from an EMBL/GenBank/DDBJ whole genome shotgun (WGS) entry which is preliminary data.</text>
</comment>
<keyword evidence="2 5" id="KW-0808">Transferase</keyword>
<evidence type="ECO:0000256" key="1">
    <source>
        <dbReference type="ARBA" id="ARBA00022676"/>
    </source>
</evidence>
<comment type="function">
    <text evidence="5">Catalyzes the conversion of GlcNAc-PP-undecaprenol into ManNAc-GlcNAc-PP-undecaprenol, the first committed lipid intermediate in the de novo synthesis of teichoic acid.</text>
</comment>
<dbReference type="PANTHER" id="PTHR34136">
    <property type="match status" value="1"/>
</dbReference>
<dbReference type="PANTHER" id="PTHR34136:SF1">
    <property type="entry name" value="UDP-N-ACETYL-D-MANNOSAMINURONIC ACID TRANSFERASE"/>
    <property type="match status" value="1"/>
</dbReference>
<evidence type="ECO:0000256" key="2">
    <source>
        <dbReference type="ARBA" id="ARBA00022679"/>
    </source>
</evidence>
<comment type="catalytic activity">
    <reaction evidence="5">
        <text>UDP-N-acetyl-alpha-D-mannosamine + N-acetyl-alpha-D-glucosaminyl-di-trans,octa-cis-undecaprenyl diphosphate = N-acetyl-beta-D-mannosaminyl-(1-&gt;4)-N-acetyl-alpha-D-glucosaminyl di-trans,octa-cis-undecaprenyl diphosphate + UDP + H(+)</text>
        <dbReference type="Rhea" id="RHEA:16053"/>
        <dbReference type="ChEBI" id="CHEBI:15378"/>
        <dbReference type="ChEBI" id="CHEBI:58223"/>
        <dbReference type="ChEBI" id="CHEBI:62959"/>
        <dbReference type="ChEBI" id="CHEBI:68623"/>
        <dbReference type="ChEBI" id="CHEBI:132210"/>
        <dbReference type="EC" id="2.4.1.187"/>
    </reaction>
</comment>
<dbReference type="EMBL" id="JAUSUP010000013">
    <property type="protein sequence ID" value="MDQ0352776.1"/>
    <property type="molecule type" value="Genomic_DNA"/>
</dbReference>
<keyword evidence="7" id="KW-1185">Reference proteome</keyword>
<sequence>MDLKKHVTILGVPFVYITKKQFLETVVYRSVEKQEKQMIVTANPEIVMYAQEDSNYKEIVSKADYVVADGIGIIIASKIIKKTLPERIPGFELVEEMLAYADKQKKSIYLFGAKESVLYKTVDNIKNSYPNLTIAGFHHGYIDSFDPTVINEVEETQPDFILVALGFPKQEEWIYENKSKLNKGIWVGVGGSFDVLAGEVKRAPKLWQKLYLEWFYRLLADPTRFKRVIKLPLFLIHVLRGKFSRKG</sequence>
<accession>A0ABU0DWD8</accession>
<dbReference type="Proteomes" id="UP001236723">
    <property type="component" value="Unassembled WGS sequence"/>
</dbReference>
<keyword evidence="3 5" id="KW-0777">Teichoic acid biosynthesis</keyword>
<dbReference type="InterPro" id="IPR034714">
    <property type="entry name" value="TagA_TarA"/>
</dbReference>
<proteinExistence type="inferred from homology"/>